<evidence type="ECO:0000313" key="3">
    <source>
        <dbReference type="Proteomes" id="UP000257016"/>
    </source>
</evidence>
<comment type="caution">
    <text evidence="2">The sequence shown here is derived from an EMBL/GenBank/DDBJ whole genome shotgun (WGS) entry which is preliminary data.</text>
</comment>
<proteinExistence type="predicted"/>
<evidence type="ECO:0000256" key="1">
    <source>
        <dbReference type="SAM" id="MobiDB-lite"/>
    </source>
</evidence>
<organism evidence="2 3">
    <name type="scientific">Cupriavidus taiwanensis</name>
    <dbReference type="NCBI Taxonomy" id="164546"/>
    <lineage>
        <taxon>Bacteria</taxon>
        <taxon>Pseudomonadati</taxon>
        <taxon>Pseudomonadota</taxon>
        <taxon>Betaproteobacteria</taxon>
        <taxon>Burkholderiales</taxon>
        <taxon>Burkholderiaceae</taxon>
        <taxon>Cupriavidus</taxon>
    </lineage>
</organism>
<dbReference type="Proteomes" id="UP000257016">
    <property type="component" value="Unassembled WGS sequence"/>
</dbReference>
<accession>A0A975X767</accession>
<feature type="compositionally biased region" description="Basic and acidic residues" evidence="1">
    <location>
        <begin position="348"/>
        <end position="362"/>
    </location>
</feature>
<evidence type="ECO:0000313" key="2">
    <source>
        <dbReference type="EMBL" id="SOY60963.1"/>
    </source>
</evidence>
<feature type="region of interest" description="Disordered" evidence="1">
    <location>
        <begin position="348"/>
        <end position="378"/>
    </location>
</feature>
<gene>
    <name evidence="2" type="ORF">CBM2586_A120140</name>
</gene>
<sequence length="392" mass="42553">MCSLTSLASGALLQAAQGQAGTDDIRRQVALQVALIDLGVGRHVGERIRQRGGDPGLVLDRRLHAEQRCMPAGQQDLVDPAQAGTGDEVADRGLHLHGEGIERGLEQLRAPGLGQRVLALLDLGLERVEREHARRALRELVAVAVQRLFVQFFPALVEDGLGAAAAQVDHRHHRQRARVGLGHLVRHAQHLHDRALHRVFLDIHHLRLEAGHFGRGHAFLHAVAVGRGNAHADAALGLAGADHGEVEVDRLRRRIEPVRLGFDLGIEFVFGQVVRQADRLRFGQHGGNAQHHVLGADAGLAERTPERDPDCLDVDDVAIGNGIAVQQFAGAFFQPVVLPAAPHRELDYLDTGRPDIHADRSPAQKPRQNAPTQGDPLTFELAPGLNALIERA</sequence>
<dbReference type="EMBL" id="OFSN01000004">
    <property type="protein sequence ID" value="SOY60963.1"/>
    <property type="molecule type" value="Genomic_DNA"/>
</dbReference>
<reference evidence="2 3" key="1">
    <citation type="submission" date="2018-01" db="EMBL/GenBank/DDBJ databases">
        <authorList>
            <person name="Clerissi C."/>
        </authorList>
    </citation>
    <scope>NUCLEOTIDE SEQUENCE [LARGE SCALE GENOMIC DNA]</scope>
    <source>
        <strain evidence="2">Cupriavidus taiwanensis LMG 19430</strain>
    </source>
</reference>
<protein>
    <submittedName>
        <fullName evidence="2">Uncharacterized protein</fullName>
    </submittedName>
</protein>
<name>A0A975X767_9BURK</name>
<dbReference type="AlphaFoldDB" id="A0A975X767"/>